<evidence type="ECO:0000256" key="1">
    <source>
        <dbReference type="PROSITE-ProRule" id="PRU00339"/>
    </source>
</evidence>
<keyword evidence="2" id="KW-0472">Membrane</keyword>
<protein>
    <submittedName>
        <fullName evidence="3">Tetratricopeptide repeat protein</fullName>
    </submittedName>
</protein>
<evidence type="ECO:0000256" key="2">
    <source>
        <dbReference type="SAM" id="Phobius"/>
    </source>
</evidence>
<keyword evidence="2" id="KW-0812">Transmembrane</keyword>
<dbReference type="Proteomes" id="UP001385389">
    <property type="component" value="Chromosome"/>
</dbReference>
<reference evidence="3 4" key="1">
    <citation type="submission" date="2024-03" db="EMBL/GenBank/DDBJ databases">
        <title>Phenotype and Genome Characterization of a Sulfate-Reducing Bacterium Pseudodesulfovibrio sp. strain 5S69, isolated from Petroleum Reservoir in Tatarstan (Russia).</title>
        <authorList>
            <person name="Bidzhieva S.K."/>
            <person name="Kadnikov V."/>
            <person name="Tourova T.P."/>
            <person name="Samigullina S.R."/>
            <person name="Sokolova D.S."/>
            <person name="Poltaraus A.B."/>
            <person name="Avtukh A.N."/>
            <person name="Tereshina V.M."/>
            <person name="Mardanov A.V."/>
            <person name="Nazina T.N."/>
        </authorList>
    </citation>
    <scope>NUCLEOTIDE SEQUENCE [LARGE SCALE GENOMIC DNA]</scope>
    <source>
        <strain evidence="3 4">5S69</strain>
    </source>
</reference>
<feature type="repeat" description="TPR" evidence="1">
    <location>
        <begin position="84"/>
        <end position="117"/>
    </location>
</feature>
<dbReference type="InterPro" id="IPR019734">
    <property type="entry name" value="TPR_rpt"/>
</dbReference>
<dbReference type="RefSeq" id="WP_338667916.1">
    <property type="nucleotide sequence ID" value="NZ_CP146609.1"/>
</dbReference>
<gene>
    <name evidence="3" type="ORF">V8V93_17470</name>
</gene>
<keyword evidence="4" id="KW-1185">Reference proteome</keyword>
<dbReference type="Gene3D" id="1.25.40.10">
    <property type="entry name" value="Tetratricopeptide repeat domain"/>
    <property type="match status" value="1"/>
</dbReference>
<dbReference type="SUPFAM" id="SSF48452">
    <property type="entry name" value="TPR-like"/>
    <property type="match status" value="1"/>
</dbReference>
<proteinExistence type="predicted"/>
<feature type="transmembrane region" description="Helical" evidence="2">
    <location>
        <begin position="153"/>
        <end position="174"/>
    </location>
</feature>
<name>A0ABZ2IUC5_9BACT</name>
<evidence type="ECO:0000313" key="4">
    <source>
        <dbReference type="Proteomes" id="UP001385389"/>
    </source>
</evidence>
<evidence type="ECO:0000313" key="3">
    <source>
        <dbReference type="EMBL" id="WWX22223.1"/>
    </source>
</evidence>
<accession>A0ABZ2IUC5</accession>
<dbReference type="EMBL" id="CP146609">
    <property type="protein sequence ID" value="WWX22223.1"/>
    <property type="molecule type" value="Genomic_DNA"/>
</dbReference>
<sequence>MSNIYRIGPAGPMRRRAMVSGAVRFAPLFLLLAVLLGTASPARAAAKVSPVQYGERAQQLLNEGKDAQAAALLAKGVRAYPDSDWLRSLYGRSLFAEGRLDEAEDQFQQALEINKENPVARMLIKEIRLTKDALKDREMNELVNLGMDKIGDLGVIAIGVWFGTILSMLSGRLANRFARSNFQKALSRKDWDTVTDILENLIANWKKRELRTNMEMMLAKMPQEEVTKIIRDYVDVQKYEDQLLFFLQKMHAKRG</sequence>
<dbReference type="Pfam" id="PF14559">
    <property type="entry name" value="TPR_19"/>
    <property type="match status" value="1"/>
</dbReference>
<organism evidence="3 4">
    <name type="scientific">Pseudodesulfovibrio methanolicus</name>
    <dbReference type="NCBI Taxonomy" id="3126690"/>
    <lineage>
        <taxon>Bacteria</taxon>
        <taxon>Pseudomonadati</taxon>
        <taxon>Thermodesulfobacteriota</taxon>
        <taxon>Desulfovibrionia</taxon>
        <taxon>Desulfovibrionales</taxon>
        <taxon>Desulfovibrionaceae</taxon>
    </lineage>
</organism>
<dbReference type="PROSITE" id="PS50005">
    <property type="entry name" value="TPR"/>
    <property type="match status" value="1"/>
</dbReference>
<dbReference type="InterPro" id="IPR011990">
    <property type="entry name" value="TPR-like_helical_dom_sf"/>
</dbReference>
<keyword evidence="1" id="KW-0802">TPR repeat</keyword>
<keyword evidence="2" id="KW-1133">Transmembrane helix</keyword>